<evidence type="ECO:0000313" key="2">
    <source>
        <dbReference type="Proteomes" id="UP000789920"/>
    </source>
</evidence>
<dbReference type="EMBL" id="CAJVQC010037575">
    <property type="protein sequence ID" value="CAG8764165.1"/>
    <property type="molecule type" value="Genomic_DNA"/>
</dbReference>
<protein>
    <submittedName>
        <fullName evidence="1">25332_t:CDS:1</fullName>
    </submittedName>
</protein>
<feature type="non-terminal residue" evidence="1">
    <location>
        <position position="1"/>
    </location>
</feature>
<comment type="caution">
    <text evidence="1">The sequence shown here is derived from an EMBL/GenBank/DDBJ whole genome shotgun (WGS) entry which is preliminary data.</text>
</comment>
<sequence length="75" mass="8378">KITLTKETAWQQLHATNAKVTNAFMLAMIMTNTKGNKMLTRPVNNNNEGNNTENDDTKNDSPNNFDNLIANIILS</sequence>
<keyword evidence="2" id="KW-1185">Reference proteome</keyword>
<evidence type="ECO:0000313" key="1">
    <source>
        <dbReference type="EMBL" id="CAG8764165.1"/>
    </source>
</evidence>
<gene>
    <name evidence="1" type="ORF">RPERSI_LOCUS15593</name>
</gene>
<name>A0ACA9QU10_9GLOM</name>
<reference evidence="1" key="1">
    <citation type="submission" date="2021-06" db="EMBL/GenBank/DDBJ databases">
        <authorList>
            <person name="Kallberg Y."/>
            <person name="Tangrot J."/>
            <person name="Rosling A."/>
        </authorList>
    </citation>
    <scope>NUCLEOTIDE SEQUENCE</scope>
    <source>
        <strain evidence="1">MA461A</strain>
    </source>
</reference>
<dbReference type="Proteomes" id="UP000789920">
    <property type="component" value="Unassembled WGS sequence"/>
</dbReference>
<organism evidence="1 2">
    <name type="scientific">Racocetra persica</name>
    <dbReference type="NCBI Taxonomy" id="160502"/>
    <lineage>
        <taxon>Eukaryota</taxon>
        <taxon>Fungi</taxon>
        <taxon>Fungi incertae sedis</taxon>
        <taxon>Mucoromycota</taxon>
        <taxon>Glomeromycotina</taxon>
        <taxon>Glomeromycetes</taxon>
        <taxon>Diversisporales</taxon>
        <taxon>Gigasporaceae</taxon>
        <taxon>Racocetra</taxon>
    </lineage>
</organism>
<accession>A0ACA9QU10</accession>
<proteinExistence type="predicted"/>